<accession>A0ABD5LZV1</accession>
<organism evidence="1">
    <name type="scientific">Proteus mirabilis</name>
    <dbReference type="NCBI Taxonomy" id="584"/>
    <lineage>
        <taxon>Bacteria</taxon>
        <taxon>Pseudomonadati</taxon>
        <taxon>Pseudomonadota</taxon>
        <taxon>Gammaproteobacteria</taxon>
        <taxon>Enterobacterales</taxon>
        <taxon>Morganellaceae</taxon>
        <taxon>Proteus</taxon>
    </lineage>
</organism>
<proteinExistence type="predicted"/>
<dbReference type="AlphaFoldDB" id="A0ABD5LZV1"/>
<dbReference type="RefSeq" id="WP_110706639.1">
    <property type="nucleotide sequence ID" value="NZ_ABFCQN020000043.1"/>
</dbReference>
<evidence type="ECO:0000313" key="1">
    <source>
        <dbReference type="EMBL" id="MEY2344159.1"/>
    </source>
</evidence>
<comment type="caution">
    <text evidence="1">The sequence shown here is derived from an EMBL/GenBank/DDBJ whole genome shotgun (WGS) entry which is preliminary data.</text>
</comment>
<name>A0ABD5LZV1_PROMI</name>
<reference evidence="1" key="1">
    <citation type="submission" date="2021-05" db="EMBL/GenBank/DDBJ databases">
        <title>First report of NDM-5 and VEB-6 producing Proteus mirabilis isolated from blood of a sepsis patient in Kolkata, India.</title>
        <authorList>
            <person name="Halder G."/>
            <person name="Chaudhuri B."/>
            <person name="Dutta S."/>
        </authorList>
    </citation>
    <scope>NUCLEOTIDE SEQUENCE [LARGE SCALE GENOMIC DNA]</scope>
    <source>
        <strain evidence="1">7049</strain>
    </source>
</reference>
<sequence>MKFYVHAIKQSSYWELVYNDLKIASPAFSSRMESIDNLEETILYTEQADLDVCDDKSLIYFKFEETSNGWHWIALSDFNGIINLVIKKETHLSTYDTARLKAEIFKNEIISSPIVDSAGVLIPNMHFSKEFSSKFDIGDLHPSARRKHF</sequence>
<protein>
    <submittedName>
        <fullName evidence="1">Uncharacterized protein</fullName>
    </submittedName>
</protein>
<dbReference type="EMBL" id="JADQCH020000001">
    <property type="protein sequence ID" value="MEY2344159.1"/>
    <property type="molecule type" value="Genomic_DNA"/>
</dbReference>
<gene>
    <name evidence="1" type="ORF">I3679_008480</name>
</gene>